<name>A0A383EB99_9ZZZZ</name>
<keyword evidence="5" id="KW-0235">DNA replication</keyword>
<feature type="compositionally biased region" description="Basic and acidic residues" evidence="12">
    <location>
        <begin position="125"/>
        <end position="141"/>
    </location>
</feature>
<keyword evidence="8" id="KW-0863">Zinc-finger</keyword>
<evidence type="ECO:0000256" key="3">
    <source>
        <dbReference type="ARBA" id="ARBA00011738"/>
    </source>
</evidence>
<dbReference type="GO" id="GO:0051082">
    <property type="term" value="F:unfolded protein binding"/>
    <property type="evidence" value="ECO:0007669"/>
    <property type="project" value="InterPro"/>
</dbReference>
<gene>
    <name evidence="14" type="ORF">METZ01_LOCUS506527</name>
</gene>
<proteinExistence type="predicted"/>
<evidence type="ECO:0000256" key="9">
    <source>
        <dbReference type="ARBA" id="ARBA00022833"/>
    </source>
</evidence>
<comment type="cofactor">
    <cofactor evidence="1">
        <name>Zn(2+)</name>
        <dbReference type="ChEBI" id="CHEBI:29105"/>
    </cofactor>
</comment>
<dbReference type="PANTHER" id="PTHR43096">
    <property type="entry name" value="DNAJ HOMOLOG 1, MITOCHONDRIAL-RELATED"/>
    <property type="match status" value="1"/>
</dbReference>
<protein>
    <recommendedName>
        <fullName evidence="13">Chaperone DnaJ C-terminal domain-containing protein</fullName>
    </recommendedName>
</protein>
<dbReference type="PANTHER" id="PTHR43096:SF48">
    <property type="entry name" value="CHAPERONE PROTEIN DNAJ"/>
    <property type="match status" value="1"/>
</dbReference>
<keyword evidence="10" id="KW-0346">Stress response</keyword>
<dbReference type="AlphaFoldDB" id="A0A383EB99"/>
<sequence>IRLAGEGQGSATGGSGDLYVQIRIRQHPIFSRDGDNLYCEMPVSVAMATLGGEIEIPTLSGRAQLKVPPESQSERVFRLKSKGVRNVRSGAVGDLFCKIKIETPVNLNRKQKELLREFDDMLKAGGERHSPRESSWSDRLKSFFTTS</sequence>
<dbReference type="CDD" id="cd10747">
    <property type="entry name" value="DnaJ_C"/>
    <property type="match status" value="1"/>
</dbReference>
<dbReference type="InterPro" id="IPR002939">
    <property type="entry name" value="DnaJ_C"/>
</dbReference>
<dbReference type="InterPro" id="IPR008971">
    <property type="entry name" value="HSP40/DnaJ_pept-bd"/>
</dbReference>
<feature type="domain" description="Chaperone DnaJ C-terminal" evidence="13">
    <location>
        <begin position="1"/>
        <end position="104"/>
    </location>
</feature>
<keyword evidence="6" id="KW-0479">Metal-binding</keyword>
<dbReference type="GO" id="GO:0042026">
    <property type="term" value="P:protein refolding"/>
    <property type="evidence" value="ECO:0007669"/>
    <property type="project" value="TreeGrafter"/>
</dbReference>
<dbReference type="Pfam" id="PF01556">
    <property type="entry name" value="DnaJ_C"/>
    <property type="match status" value="1"/>
</dbReference>
<comment type="subunit">
    <text evidence="3">Homodimer.</text>
</comment>
<evidence type="ECO:0000256" key="2">
    <source>
        <dbReference type="ARBA" id="ARBA00004496"/>
    </source>
</evidence>
<evidence type="ECO:0000259" key="13">
    <source>
        <dbReference type="Pfam" id="PF01556"/>
    </source>
</evidence>
<dbReference type="GO" id="GO:0006260">
    <property type="term" value="P:DNA replication"/>
    <property type="evidence" value="ECO:0007669"/>
    <property type="project" value="UniProtKB-KW"/>
</dbReference>
<dbReference type="FunFam" id="2.60.260.20:FF:000004">
    <property type="entry name" value="Molecular chaperone DnaJ"/>
    <property type="match status" value="1"/>
</dbReference>
<evidence type="ECO:0000313" key="14">
    <source>
        <dbReference type="EMBL" id="SVE53673.1"/>
    </source>
</evidence>
<evidence type="ECO:0000256" key="10">
    <source>
        <dbReference type="ARBA" id="ARBA00023016"/>
    </source>
</evidence>
<keyword evidence="9" id="KW-0862">Zinc</keyword>
<evidence type="ECO:0000256" key="8">
    <source>
        <dbReference type="ARBA" id="ARBA00022771"/>
    </source>
</evidence>
<dbReference type="EMBL" id="UINC01224165">
    <property type="protein sequence ID" value="SVE53673.1"/>
    <property type="molecule type" value="Genomic_DNA"/>
</dbReference>
<evidence type="ECO:0000256" key="4">
    <source>
        <dbReference type="ARBA" id="ARBA00022490"/>
    </source>
</evidence>
<evidence type="ECO:0000256" key="5">
    <source>
        <dbReference type="ARBA" id="ARBA00022705"/>
    </source>
</evidence>
<dbReference type="Gene3D" id="2.60.260.20">
    <property type="entry name" value="Urease metallochaperone UreE, N-terminal domain"/>
    <property type="match status" value="1"/>
</dbReference>
<evidence type="ECO:0000256" key="1">
    <source>
        <dbReference type="ARBA" id="ARBA00001947"/>
    </source>
</evidence>
<keyword evidence="11" id="KW-0143">Chaperone</keyword>
<dbReference type="GO" id="GO:0008270">
    <property type="term" value="F:zinc ion binding"/>
    <property type="evidence" value="ECO:0007669"/>
    <property type="project" value="UniProtKB-KW"/>
</dbReference>
<comment type="subcellular location">
    <subcellularLocation>
        <location evidence="2">Cytoplasm</location>
    </subcellularLocation>
</comment>
<evidence type="ECO:0000256" key="7">
    <source>
        <dbReference type="ARBA" id="ARBA00022737"/>
    </source>
</evidence>
<evidence type="ECO:0000256" key="12">
    <source>
        <dbReference type="SAM" id="MobiDB-lite"/>
    </source>
</evidence>
<keyword evidence="7" id="KW-0677">Repeat</keyword>
<keyword evidence="4" id="KW-0963">Cytoplasm</keyword>
<reference evidence="14" key="1">
    <citation type="submission" date="2018-05" db="EMBL/GenBank/DDBJ databases">
        <authorList>
            <person name="Lanie J.A."/>
            <person name="Ng W.-L."/>
            <person name="Kazmierczak K.M."/>
            <person name="Andrzejewski T.M."/>
            <person name="Davidsen T.M."/>
            <person name="Wayne K.J."/>
            <person name="Tettelin H."/>
            <person name="Glass J.I."/>
            <person name="Rusch D."/>
            <person name="Podicherti R."/>
            <person name="Tsui H.-C.T."/>
            <person name="Winkler M.E."/>
        </authorList>
    </citation>
    <scope>NUCLEOTIDE SEQUENCE</scope>
</reference>
<dbReference type="GO" id="GO:0005737">
    <property type="term" value="C:cytoplasm"/>
    <property type="evidence" value="ECO:0007669"/>
    <property type="project" value="UniProtKB-SubCell"/>
</dbReference>
<evidence type="ECO:0000256" key="11">
    <source>
        <dbReference type="ARBA" id="ARBA00023186"/>
    </source>
</evidence>
<accession>A0A383EB99</accession>
<feature type="region of interest" description="Disordered" evidence="12">
    <location>
        <begin position="125"/>
        <end position="147"/>
    </location>
</feature>
<feature type="non-terminal residue" evidence="14">
    <location>
        <position position="1"/>
    </location>
</feature>
<dbReference type="SUPFAM" id="SSF49493">
    <property type="entry name" value="HSP40/DnaJ peptide-binding domain"/>
    <property type="match status" value="2"/>
</dbReference>
<organism evidence="14">
    <name type="scientific">marine metagenome</name>
    <dbReference type="NCBI Taxonomy" id="408172"/>
    <lineage>
        <taxon>unclassified sequences</taxon>
        <taxon>metagenomes</taxon>
        <taxon>ecological metagenomes</taxon>
    </lineage>
</organism>
<evidence type="ECO:0000256" key="6">
    <source>
        <dbReference type="ARBA" id="ARBA00022723"/>
    </source>
</evidence>